<reference evidence="2 3" key="1">
    <citation type="submission" date="2023-06" db="EMBL/GenBank/DDBJ databases">
        <authorList>
            <person name="Oyuntsetseg B."/>
            <person name="Kim S.B."/>
        </authorList>
    </citation>
    <scope>NUCLEOTIDE SEQUENCE [LARGE SCALE GENOMIC DNA]</scope>
    <source>
        <strain evidence="2 3">2-15</strain>
    </source>
</reference>
<protein>
    <submittedName>
        <fullName evidence="2">Uncharacterized protein</fullName>
    </submittedName>
</protein>
<keyword evidence="3" id="KW-1185">Reference proteome</keyword>
<feature type="transmembrane region" description="Helical" evidence="1">
    <location>
        <begin position="26"/>
        <end position="53"/>
    </location>
</feature>
<keyword evidence="1" id="KW-0472">Membrane</keyword>
<sequence length="83" mass="9031">MNPLLLLNLAGAIRDDMRKHPLRWKLFVVAPLLVVVFGCVMVLGGALIVTLSWGSGGDSATPSHVAGIPGLRGDRPVRWRDFR</sequence>
<proteinExistence type="predicted"/>
<name>A0A9Y2IM85_9PSEU</name>
<dbReference type="AlphaFoldDB" id="A0A9Y2IM85"/>
<keyword evidence="1" id="KW-0812">Transmembrane</keyword>
<keyword evidence="1" id="KW-1133">Transmembrane helix</keyword>
<organism evidence="2 3">
    <name type="scientific">Amycolatopsis carbonis</name>
    <dbReference type="NCBI Taxonomy" id="715471"/>
    <lineage>
        <taxon>Bacteria</taxon>
        <taxon>Bacillati</taxon>
        <taxon>Actinomycetota</taxon>
        <taxon>Actinomycetes</taxon>
        <taxon>Pseudonocardiales</taxon>
        <taxon>Pseudonocardiaceae</taxon>
        <taxon>Amycolatopsis</taxon>
    </lineage>
</organism>
<evidence type="ECO:0000313" key="3">
    <source>
        <dbReference type="Proteomes" id="UP001236014"/>
    </source>
</evidence>
<dbReference type="RefSeq" id="WP_285973488.1">
    <property type="nucleotide sequence ID" value="NZ_CP127294.1"/>
</dbReference>
<evidence type="ECO:0000256" key="1">
    <source>
        <dbReference type="SAM" id="Phobius"/>
    </source>
</evidence>
<dbReference type="KEGG" id="acab:QRX50_20225"/>
<accession>A0A9Y2IM85</accession>
<dbReference type="Proteomes" id="UP001236014">
    <property type="component" value="Chromosome"/>
</dbReference>
<gene>
    <name evidence="2" type="ORF">QRX50_20225</name>
</gene>
<evidence type="ECO:0000313" key="2">
    <source>
        <dbReference type="EMBL" id="WIX82925.1"/>
    </source>
</evidence>
<dbReference type="EMBL" id="CP127294">
    <property type="protein sequence ID" value="WIX82925.1"/>
    <property type="molecule type" value="Genomic_DNA"/>
</dbReference>